<organism evidence="1 2">
    <name type="scientific">Vaccinium darrowii</name>
    <dbReference type="NCBI Taxonomy" id="229202"/>
    <lineage>
        <taxon>Eukaryota</taxon>
        <taxon>Viridiplantae</taxon>
        <taxon>Streptophyta</taxon>
        <taxon>Embryophyta</taxon>
        <taxon>Tracheophyta</taxon>
        <taxon>Spermatophyta</taxon>
        <taxon>Magnoliopsida</taxon>
        <taxon>eudicotyledons</taxon>
        <taxon>Gunneridae</taxon>
        <taxon>Pentapetalae</taxon>
        <taxon>asterids</taxon>
        <taxon>Ericales</taxon>
        <taxon>Ericaceae</taxon>
        <taxon>Vaccinioideae</taxon>
        <taxon>Vaccinieae</taxon>
        <taxon>Vaccinium</taxon>
    </lineage>
</organism>
<evidence type="ECO:0000313" key="1">
    <source>
        <dbReference type="EMBL" id="KAH7835956.1"/>
    </source>
</evidence>
<evidence type="ECO:0000313" key="2">
    <source>
        <dbReference type="Proteomes" id="UP000828048"/>
    </source>
</evidence>
<comment type="caution">
    <text evidence="1">The sequence shown here is derived from an EMBL/GenBank/DDBJ whole genome shotgun (WGS) entry which is preliminary data.</text>
</comment>
<keyword evidence="2" id="KW-1185">Reference proteome</keyword>
<gene>
    <name evidence="1" type="ORF">Vadar_031420</name>
</gene>
<sequence>MCPAYRLALKLIQSTLANLLHGFDWKLPANVKPEDVDMEVEYGLRIERSQLLPSLSLDFVLTSISVPGGLVAVLQSMVAMDAGTVWVEIKIVQGQNPTSKGCRSHEDESIERDTAKFGGRNNDLFGRADVCGRARLLRKIACLLCFTCRMAKNPEDLHVPFYFRVAKNPEDLRVLFYFRMAKNPEDLCVPFYFRMAKNPEDLRVPFYFKTVARFES</sequence>
<name>A0ACB7X5I1_9ERIC</name>
<proteinExistence type="predicted"/>
<dbReference type="EMBL" id="CM037152">
    <property type="protein sequence ID" value="KAH7835956.1"/>
    <property type="molecule type" value="Genomic_DNA"/>
</dbReference>
<protein>
    <submittedName>
        <fullName evidence="1">Uncharacterized protein</fullName>
    </submittedName>
</protein>
<accession>A0ACB7X5I1</accession>
<reference evidence="1 2" key="1">
    <citation type="journal article" date="2021" name="Hortic Res">
        <title>High-quality reference genome and annotation aids understanding of berry development for evergreen blueberry (Vaccinium darrowii).</title>
        <authorList>
            <person name="Yu J."/>
            <person name="Hulse-Kemp A.M."/>
            <person name="Babiker E."/>
            <person name="Staton M."/>
        </authorList>
    </citation>
    <scope>NUCLEOTIDE SEQUENCE [LARGE SCALE GENOMIC DNA]</scope>
    <source>
        <strain evidence="2">cv. NJ 8807/NJ 8810</strain>
        <tissue evidence="1">Young leaf</tissue>
    </source>
</reference>
<dbReference type="Proteomes" id="UP000828048">
    <property type="component" value="Chromosome 2"/>
</dbReference>